<keyword evidence="5" id="KW-0133">Cell shape</keyword>
<organism evidence="13 14">
    <name type="scientific">Candidatus Woesebacteria bacterium GW2011_GWA1_39_12</name>
    <dbReference type="NCBI Taxonomy" id="1618549"/>
    <lineage>
        <taxon>Bacteria</taxon>
        <taxon>Candidatus Woeseibacteriota</taxon>
    </lineage>
</organism>
<dbReference type="GO" id="GO:0008658">
    <property type="term" value="F:penicillin binding"/>
    <property type="evidence" value="ECO:0007669"/>
    <property type="project" value="InterPro"/>
</dbReference>
<evidence type="ECO:0000259" key="12">
    <source>
        <dbReference type="Pfam" id="PF03717"/>
    </source>
</evidence>
<dbReference type="InterPro" id="IPR036138">
    <property type="entry name" value="PBP_dimer_sf"/>
</dbReference>
<dbReference type="PATRIC" id="fig|1618549.4.peg.203"/>
<dbReference type="PANTHER" id="PTHR30627">
    <property type="entry name" value="PEPTIDOGLYCAN D,D-TRANSPEPTIDASE"/>
    <property type="match status" value="1"/>
</dbReference>
<dbReference type="SUPFAM" id="SSF56519">
    <property type="entry name" value="Penicillin binding protein dimerisation domain"/>
    <property type="match status" value="1"/>
</dbReference>
<name>A0A0G0QAB3_9BACT</name>
<feature type="domain" description="Penicillin-binding protein transpeptidase" evidence="11">
    <location>
        <begin position="218"/>
        <end position="551"/>
    </location>
</feature>
<dbReference type="InterPro" id="IPR001460">
    <property type="entry name" value="PCN-bd_Tpept"/>
</dbReference>
<dbReference type="Pfam" id="PF00905">
    <property type="entry name" value="Transpeptidase"/>
    <property type="match status" value="1"/>
</dbReference>
<dbReference type="AlphaFoldDB" id="A0A0G0QAB3"/>
<evidence type="ECO:0000256" key="9">
    <source>
        <dbReference type="ARBA" id="ARBA00023316"/>
    </source>
</evidence>
<evidence type="ECO:0000256" key="3">
    <source>
        <dbReference type="ARBA" id="ARBA00022475"/>
    </source>
</evidence>
<accession>A0A0G0QAB3</accession>
<evidence type="ECO:0000313" key="14">
    <source>
        <dbReference type="Proteomes" id="UP000034325"/>
    </source>
</evidence>
<dbReference type="GO" id="GO:0005886">
    <property type="term" value="C:plasma membrane"/>
    <property type="evidence" value="ECO:0007669"/>
    <property type="project" value="TreeGrafter"/>
</dbReference>
<keyword evidence="7 10" id="KW-1133">Transmembrane helix</keyword>
<evidence type="ECO:0000256" key="6">
    <source>
        <dbReference type="ARBA" id="ARBA00022984"/>
    </source>
</evidence>
<evidence type="ECO:0000313" key="13">
    <source>
        <dbReference type="EMBL" id="KKQ98616.1"/>
    </source>
</evidence>
<evidence type="ECO:0000256" key="5">
    <source>
        <dbReference type="ARBA" id="ARBA00022960"/>
    </source>
</evidence>
<dbReference type="SUPFAM" id="SSF56601">
    <property type="entry name" value="beta-lactamase/transpeptidase-like"/>
    <property type="match status" value="1"/>
</dbReference>
<reference evidence="13 14" key="1">
    <citation type="journal article" date="2015" name="Nature">
        <title>rRNA introns, odd ribosomes, and small enigmatic genomes across a large radiation of phyla.</title>
        <authorList>
            <person name="Brown C.T."/>
            <person name="Hug L.A."/>
            <person name="Thomas B.C."/>
            <person name="Sharon I."/>
            <person name="Castelle C.J."/>
            <person name="Singh A."/>
            <person name="Wilkins M.J."/>
            <person name="Williams K.H."/>
            <person name="Banfield J.F."/>
        </authorList>
    </citation>
    <scope>NUCLEOTIDE SEQUENCE [LARGE SCALE GENOMIC DNA]</scope>
</reference>
<proteinExistence type="predicted"/>
<comment type="subcellular location">
    <subcellularLocation>
        <location evidence="2">Cell membrane</location>
    </subcellularLocation>
    <subcellularLocation>
        <location evidence="1">Membrane</location>
        <topology evidence="1">Single-pass membrane protein</topology>
    </subcellularLocation>
</comment>
<evidence type="ECO:0000256" key="2">
    <source>
        <dbReference type="ARBA" id="ARBA00004236"/>
    </source>
</evidence>
<dbReference type="Gene3D" id="3.40.710.10">
    <property type="entry name" value="DD-peptidase/beta-lactamase superfamily"/>
    <property type="match status" value="1"/>
</dbReference>
<evidence type="ECO:0000256" key="1">
    <source>
        <dbReference type="ARBA" id="ARBA00004167"/>
    </source>
</evidence>
<dbReference type="PANTHER" id="PTHR30627:SF2">
    <property type="entry name" value="PEPTIDOGLYCAN D,D-TRANSPEPTIDASE MRDA"/>
    <property type="match status" value="1"/>
</dbReference>
<keyword evidence="3" id="KW-1003">Cell membrane</keyword>
<keyword evidence="9" id="KW-0961">Cell wall biogenesis/degradation</keyword>
<evidence type="ECO:0000256" key="10">
    <source>
        <dbReference type="SAM" id="Phobius"/>
    </source>
</evidence>
<dbReference type="EMBL" id="LBWA01000002">
    <property type="protein sequence ID" value="KKQ98616.1"/>
    <property type="molecule type" value="Genomic_DNA"/>
</dbReference>
<dbReference type="InterPro" id="IPR012338">
    <property type="entry name" value="Beta-lactam/transpept-like"/>
</dbReference>
<evidence type="ECO:0000256" key="4">
    <source>
        <dbReference type="ARBA" id="ARBA00022692"/>
    </source>
</evidence>
<keyword evidence="6" id="KW-0573">Peptidoglycan synthesis</keyword>
<dbReference type="InterPro" id="IPR050515">
    <property type="entry name" value="Beta-lactam/transpept"/>
</dbReference>
<dbReference type="GO" id="GO:0071555">
    <property type="term" value="P:cell wall organization"/>
    <property type="evidence" value="ECO:0007669"/>
    <property type="project" value="TreeGrafter"/>
</dbReference>
<dbReference type="GO" id="GO:0071972">
    <property type="term" value="F:peptidoglycan L,D-transpeptidase activity"/>
    <property type="evidence" value="ECO:0007669"/>
    <property type="project" value="TreeGrafter"/>
</dbReference>
<dbReference type="Proteomes" id="UP000034325">
    <property type="component" value="Unassembled WGS sequence"/>
</dbReference>
<dbReference type="InterPro" id="IPR005311">
    <property type="entry name" value="PBP_dimer"/>
</dbReference>
<dbReference type="Pfam" id="PF03717">
    <property type="entry name" value="PBP_dimer"/>
    <property type="match status" value="1"/>
</dbReference>
<keyword evidence="8 10" id="KW-0472">Membrane</keyword>
<feature type="domain" description="Penicillin-binding protein dimerisation" evidence="12">
    <location>
        <begin position="104"/>
        <end position="183"/>
    </location>
</feature>
<evidence type="ECO:0000256" key="7">
    <source>
        <dbReference type="ARBA" id="ARBA00022989"/>
    </source>
</evidence>
<sequence length="566" mass="62622">MQTLSSTKIQSWLVWFLRGVLILGFLVLFGRLIDLQIIRGRYFKALAEENRIRRIPISAPRGKILARGGEILVDSKEVKMRLIFDETEGVRKEEVKEGDSSELISEWVRNYPMGADFAHLSGYLGEVSEEELGKVTARCQEKGPLRIKNFVGRSGLEEAYDCSLSGYEGEELVEVDAMGRKVRILGKVKPRQGRDLKTTVDYGLQKKIAQSLEGKKGAVVVSDANGEIFGLFSSPSYDPNLFITKDNQNQISDLFQDVNLPLFNRVMGGVYHPGSTFKPIVAIAALEEEKIDKNFTFEDTGVITIKTLYGTFSYTNWFFNQYGGREGKIGLERAIARSTDTFFYTLGEIIGVEKLGDWAHKFSLDEKTGIDIPGEVAGLVPGPAWKMRTKGERWFLGNTYHMSIGQGDIALTPLGVNAAIATIANGGEYCQPHLVSSSELEDFQPARNASHSDAGGCKNLGVEKENIDLVKEGMRQACSTGGTGFTFFDFKEKTGIDVGCKTGTAETENSDPHAWFVAFAPLEDPQIIATILIENGGEGSRVAGPIAREIFDYWFKVSNEFSNIKE</sequence>
<evidence type="ECO:0000259" key="11">
    <source>
        <dbReference type="Pfam" id="PF00905"/>
    </source>
</evidence>
<comment type="caution">
    <text evidence="13">The sequence shown here is derived from an EMBL/GenBank/DDBJ whole genome shotgun (WGS) entry which is preliminary data.</text>
</comment>
<feature type="transmembrane region" description="Helical" evidence="10">
    <location>
        <begin position="12"/>
        <end position="33"/>
    </location>
</feature>
<gene>
    <name evidence="13" type="ORF">UT23_C0002G0116</name>
</gene>
<evidence type="ECO:0000256" key="8">
    <source>
        <dbReference type="ARBA" id="ARBA00023136"/>
    </source>
</evidence>
<protein>
    <submittedName>
        <fullName evidence="13">Cell elongation-specific peptidoglycan D,D-transpeptidase</fullName>
    </submittedName>
</protein>
<keyword evidence="4 10" id="KW-0812">Transmembrane</keyword>
<dbReference type="Gene3D" id="3.90.1310.10">
    <property type="entry name" value="Penicillin-binding protein 2a (Domain 2)"/>
    <property type="match status" value="1"/>
</dbReference>